<dbReference type="RefSeq" id="XP_014828302.1">
    <property type="nucleotide sequence ID" value="XM_014972816.1"/>
</dbReference>
<dbReference type="GO" id="GO:0005507">
    <property type="term" value="F:copper ion binding"/>
    <property type="evidence" value="ECO:0007669"/>
    <property type="project" value="TreeGrafter"/>
</dbReference>
<dbReference type="KEGG" id="pmei:106907220"/>
<dbReference type="SUPFAM" id="SSF54913">
    <property type="entry name" value="GlnB-like"/>
    <property type="match status" value="1"/>
</dbReference>
<name>A0A3B3XWA9_9TELE</name>
<protein>
    <recommendedName>
        <fullName evidence="5">CutA divalent cation tolerance homolog</fullName>
    </recommendedName>
</protein>
<dbReference type="InterPro" id="IPR004323">
    <property type="entry name" value="Ion_tolerance_CutA"/>
</dbReference>
<reference evidence="3" key="2">
    <citation type="submission" date="2025-09" db="UniProtKB">
        <authorList>
            <consortium name="Ensembl"/>
        </authorList>
    </citation>
    <scope>IDENTIFICATION</scope>
</reference>
<evidence type="ECO:0000313" key="3">
    <source>
        <dbReference type="Ensembl" id="ENSPMEP00000019362.1"/>
    </source>
</evidence>
<dbReference type="GeneID" id="106907220"/>
<dbReference type="Proteomes" id="UP000261480">
    <property type="component" value="Unplaced"/>
</dbReference>
<dbReference type="PANTHER" id="PTHR23419:SF2">
    <property type="entry name" value="CUTA DIVALENT CATION TOLERANCE HOMOLOG-LIKE"/>
    <property type="match status" value="1"/>
</dbReference>
<evidence type="ECO:0000313" key="4">
    <source>
        <dbReference type="Proteomes" id="UP000261480"/>
    </source>
</evidence>
<dbReference type="OrthoDB" id="2017693at2759"/>
<reference evidence="3" key="1">
    <citation type="submission" date="2025-08" db="UniProtKB">
        <authorList>
            <consortium name="Ensembl"/>
        </authorList>
    </citation>
    <scope>IDENTIFICATION</scope>
</reference>
<dbReference type="InterPro" id="IPR011322">
    <property type="entry name" value="N-reg_PII-like_a/b"/>
</dbReference>
<dbReference type="Gene3D" id="3.30.70.120">
    <property type="match status" value="1"/>
</dbReference>
<organism evidence="3 4">
    <name type="scientific">Poecilia mexicana</name>
    <dbReference type="NCBI Taxonomy" id="48701"/>
    <lineage>
        <taxon>Eukaryota</taxon>
        <taxon>Metazoa</taxon>
        <taxon>Chordata</taxon>
        <taxon>Craniata</taxon>
        <taxon>Vertebrata</taxon>
        <taxon>Euteleostomi</taxon>
        <taxon>Actinopterygii</taxon>
        <taxon>Neopterygii</taxon>
        <taxon>Teleostei</taxon>
        <taxon>Neoteleostei</taxon>
        <taxon>Acanthomorphata</taxon>
        <taxon>Ovalentaria</taxon>
        <taxon>Atherinomorphae</taxon>
        <taxon>Cyprinodontiformes</taxon>
        <taxon>Poeciliidae</taxon>
        <taxon>Poeciliinae</taxon>
        <taxon>Poecilia</taxon>
    </lineage>
</organism>
<proteinExistence type="inferred from homology"/>
<comment type="subunit">
    <text evidence="2">Homotrimer.</text>
</comment>
<dbReference type="InterPro" id="IPR015867">
    <property type="entry name" value="N-reg_PII/ATP_PRibTrfase_C"/>
</dbReference>
<keyword evidence="4" id="KW-1185">Reference proteome</keyword>
<evidence type="ECO:0000256" key="2">
    <source>
        <dbReference type="ARBA" id="ARBA00011233"/>
    </source>
</evidence>
<dbReference type="GO" id="GO:0010038">
    <property type="term" value="P:response to metal ion"/>
    <property type="evidence" value="ECO:0007669"/>
    <property type="project" value="InterPro"/>
</dbReference>
<dbReference type="PANTHER" id="PTHR23419">
    <property type="entry name" value="DIVALENT CATION TOLERANCE CUTA-RELATED"/>
    <property type="match status" value="1"/>
</dbReference>
<sequence length="172" mass="19834">MELVLWWWHRLPRLQRWHRRAFLNRTARLMVMEATLWMILSISMYPDVRSFVDVLHAAFTGNYGSTYDSVLLISCPNEQAAQDIGRSVMERNLAARVNILPGTTAMYNWKSKTQVESGILILVKTLSTIRAVEAHIRSINPCAKLEAKFFVGWYSALHEADNDIFPLRLIKA</sequence>
<evidence type="ECO:0008006" key="5">
    <source>
        <dbReference type="Google" id="ProtNLM"/>
    </source>
</evidence>
<dbReference type="STRING" id="48701.ENSPMEP00000019362"/>
<dbReference type="Pfam" id="PF03091">
    <property type="entry name" value="CutA1"/>
    <property type="match status" value="1"/>
</dbReference>
<evidence type="ECO:0000256" key="1">
    <source>
        <dbReference type="ARBA" id="ARBA00010169"/>
    </source>
</evidence>
<dbReference type="AlphaFoldDB" id="A0A3B3XWA9"/>
<comment type="similarity">
    <text evidence="1">Belongs to the CutA family.</text>
</comment>
<accession>A0A3B3XWA9</accession>
<dbReference type="Ensembl" id="ENSPMET00000028722.1">
    <property type="protein sequence ID" value="ENSPMEP00000019362.1"/>
    <property type="gene ID" value="ENSPMEG00000022352.1"/>
</dbReference>